<dbReference type="InterPro" id="IPR036388">
    <property type="entry name" value="WH-like_DNA-bd_sf"/>
</dbReference>
<dbReference type="PANTHER" id="PTHR30427">
    <property type="entry name" value="TRANSCRIPTIONAL ACTIVATOR PROTEIN LYSR"/>
    <property type="match status" value="1"/>
</dbReference>
<accession>A0AA86GJU1</accession>
<keyword evidence="7" id="KW-1185">Reference proteome</keyword>
<keyword evidence="3" id="KW-0238">DNA-binding</keyword>
<dbReference type="KEGG" id="sgi:SGRAN_0447"/>
<dbReference type="SUPFAM" id="SSF46785">
    <property type="entry name" value="Winged helix' DNA-binding domain"/>
    <property type="match status" value="1"/>
</dbReference>
<dbReference type="CDD" id="cd08415">
    <property type="entry name" value="PBP2_LysR_opines_like"/>
    <property type="match status" value="1"/>
</dbReference>
<dbReference type="EMBL" id="CP012199">
    <property type="protein sequence ID" value="AMG72843.1"/>
    <property type="molecule type" value="Genomic_DNA"/>
</dbReference>
<dbReference type="AlphaFoldDB" id="A0AA86GJU1"/>
<dbReference type="Pfam" id="PF03466">
    <property type="entry name" value="LysR_substrate"/>
    <property type="match status" value="1"/>
</dbReference>
<dbReference type="SUPFAM" id="SSF53850">
    <property type="entry name" value="Periplasmic binding protein-like II"/>
    <property type="match status" value="1"/>
</dbReference>
<dbReference type="RefSeq" id="WP_067180424.1">
    <property type="nucleotide sequence ID" value="NZ_CP012199.1"/>
</dbReference>
<dbReference type="InterPro" id="IPR037424">
    <property type="entry name" value="NocR_PBP2"/>
</dbReference>
<dbReference type="PROSITE" id="PS50931">
    <property type="entry name" value="HTH_LYSR"/>
    <property type="match status" value="1"/>
</dbReference>
<dbReference type="Pfam" id="PF00126">
    <property type="entry name" value="HTH_1"/>
    <property type="match status" value="1"/>
</dbReference>
<dbReference type="Gene3D" id="3.40.190.290">
    <property type="match status" value="1"/>
</dbReference>
<keyword evidence="2" id="KW-0805">Transcription regulation</keyword>
<protein>
    <submittedName>
        <fullName evidence="6">Transcriptional activator for lysine biosynthesis</fullName>
    </submittedName>
</protein>
<feature type="domain" description="HTH lysR-type" evidence="5">
    <location>
        <begin position="16"/>
        <end position="73"/>
    </location>
</feature>
<dbReference type="Gene3D" id="1.10.10.10">
    <property type="entry name" value="Winged helix-like DNA-binding domain superfamily/Winged helix DNA-binding domain"/>
    <property type="match status" value="1"/>
</dbReference>
<sequence>MRKPLAPAGVEPDKDVSFRALRVFAEIMRTGSATAAGKRLSLSQPAVSRLIAQLEAQVGFDLFYRDRGKLVPTADGVKLLQEVELTLASLDRFNSLVRDIAGYSAGTVRIVAPPSFAEGVLPDIVSRFRERFPGVEFNIDSRSVETARTMIAMRYVDCGFVKLPIDESDLAVERIVANGSVCVMRRDHPLAALAAVTPADIGQHPLILLGAGRYWRTQVDAAFAAFGLRPVVAIETHTHGSACALAARGNGMAILNALLVKPYLDPALVTRPFDPPITHEYAFAVSNVSRPSRLTEEFRKEVRRYFDSRASQGALQA</sequence>
<evidence type="ECO:0000256" key="2">
    <source>
        <dbReference type="ARBA" id="ARBA00023015"/>
    </source>
</evidence>
<reference evidence="6 7" key="1">
    <citation type="journal article" date="2016" name="BMC Genomics">
        <title>Genomic analysis of the nitrate-respiring Sphingopyxis granuli (formerly Sphingomonas macrogoltabida) strain TFA.</title>
        <authorList>
            <person name="Garcia-Romero I."/>
            <person name="Perez-Pulido A.J."/>
            <person name="Gonzalez-Flores Y.E."/>
            <person name="Reyes-Ramirez F."/>
            <person name="Santero E."/>
            <person name="Floriano B."/>
        </authorList>
    </citation>
    <scope>NUCLEOTIDE SEQUENCE [LARGE SCALE GENOMIC DNA]</scope>
    <source>
        <strain evidence="6 7">TFA</strain>
    </source>
</reference>
<dbReference type="GO" id="GO:0003700">
    <property type="term" value="F:DNA-binding transcription factor activity"/>
    <property type="evidence" value="ECO:0007669"/>
    <property type="project" value="InterPro"/>
</dbReference>
<evidence type="ECO:0000256" key="1">
    <source>
        <dbReference type="ARBA" id="ARBA00009437"/>
    </source>
</evidence>
<dbReference type="InterPro" id="IPR005119">
    <property type="entry name" value="LysR_subst-bd"/>
</dbReference>
<evidence type="ECO:0000259" key="5">
    <source>
        <dbReference type="PROSITE" id="PS50931"/>
    </source>
</evidence>
<evidence type="ECO:0000313" key="6">
    <source>
        <dbReference type="EMBL" id="AMG72843.1"/>
    </source>
</evidence>
<gene>
    <name evidence="6" type="ORF">SGRAN_0447</name>
</gene>
<dbReference type="InterPro" id="IPR036390">
    <property type="entry name" value="WH_DNA-bd_sf"/>
</dbReference>
<dbReference type="GO" id="GO:0010628">
    <property type="term" value="P:positive regulation of gene expression"/>
    <property type="evidence" value="ECO:0007669"/>
    <property type="project" value="TreeGrafter"/>
</dbReference>
<dbReference type="Proteomes" id="UP000058599">
    <property type="component" value="Chromosome"/>
</dbReference>
<evidence type="ECO:0000256" key="3">
    <source>
        <dbReference type="ARBA" id="ARBA00023125"/>
    </source>
</evidence>
<dbReference type="GO" id="GO:0043565">
    <property type="term" value="F:sequence-specific DNA binding"/>
    <property type="evidence" value="ECO:0007669"/>
    <property type="project" value="TreeGrafter"/>
</dbReference>
<dbReference type="PRINTS" id="PR00039">
    <property type="entry name" value="HTHLYSR"/>
</dbReference>
<dbReference type="InterPro" id="IPR000847">
    <property type="entry name" value="LysR_HTH_N"/>
</dbReference>
<evidence type="ECO:0000313" key="7">
    <source>
        <dbReference type="Proteomes" id="UP000058599"/>
    </source>
</evidence>
<organism evidence="6 7">
    <name type="scientific">Sphingopyxis granuli</name>
    <dbReference type="NCBI Taxonomy" id="267128"/>
    <lineage>
        <taxon>Bacteria</taxon>
        <taxon>Pseudomonadati</taxon>
        <taxon>Pseudomonadota</taxon>
        <taxon>Alphaproteobacteria</taxon>
        <taxon>Sphingomonadales</taxon>
        <taxon>Sphingomonadaceae</taxon>
        <taxon>Sphingopyxis</taxon>
    </lineage>
</organism>
<proteinExistence type="inferred from homology"/>
<evidence type="ECO:0000256" key="4">
    <source>
        <dbReference type="ARBA" id="ARBA00023163"/>
    </source>
</evidence>
<name>A0AA86GJU1_9SPHN</name>
<comment type="similarity">
    <text evidence="1">Belongs to the LysR transcriptional regulatory family.</text>
</comment>
<keyword evidence="4" id="KW-0804">Transcription</keyword>
<dbReference type="PANTHER" id="PTHR30427:SF1">
    <property type="entry name" value="TRANSCRIPTIONAL ACTIVATOR PROTEIN LYSR"/>
    <property type="match status" value="1"/>
</dbReference>